<keyword evidence="1" id="KW-0472">Membrane</keyword>
<keyword evidence="1" id="KW-1133">Transmembrane helix</keyword>
<evidence type="ECO:0000313" key="2">
    <source>
        <dbReference type="EMBL" id="EHJ52350.1"/>
    </source>
</evidence>
<dbReference type="RefSeq" id="WP_003080310.1">
    <property type="nucleotide sequence ID" value="NZ_AEUW02000001.1"/>
</dbReference>
<evidence type="ECO:0000313" key="3">
    <source>
        <dbReference type="Proteomes" id="UP000003573"/>
    </source>
</evidence>
<protein>
    <submittedName>
        <fullName evidence="2">Uncharacterized protein</fullName>
    </submittedName>
</protein>
<reference evidence="2 3" key="1">
    <citation type="journal article" date="2014" name="Int. J. Syst. Evol. Microbiol.">
        <title>Phylogenomics and the dynamic genome evolution of the genus Streptococcus.</title>
        <authorList>
            <consortium name="The Broad Institute Genome Sequencing Platform"/>
            <person name="Richards V.P."/>
            <person name="Palmer S.R."/>
            <person name="Pavinski Bitar P.D."/>
            <person name="Qin X."/>
            <person name="Weinstock G.M."/>
            <person name="Highlander S.K."/>
            <person name="Town C.D."/>
            <person name="Burne R.A."/>
            <person name="Stanhope M.J."/>
        </authorList>
    </citation>
    <scope>NUCLEOTIDE SEQUENCE [LARGE SCALE GENOMIC DNA]</scope>
    <source>
        <strain evidence="2 3">NCTC 11558</strain>
    </source>
</reference>
<name>G5JVR5_9STRE</name>
<dbReference type="Proteomes" id="UP000003573">
    <property type="component" value="Unassembled WGS sequence"/>
</dbReference>
<gene>
    <name evidence="2" type="ORF">STRMA_0921</name>
</gene>
<feature type="transmembrane region" description="Helical" evidence="1">
    <location>
        <begin position="7"/>
        <end position="28"/>
    </location>
</feature>
<dbReference type="OrthoDB" id="2228286at2"/>
<evidence type="ECO:0000256" key="1">
    <source>
        <dbReference type="SAM" id="Phobius"/>
    </source>
</evidence>
<proteinExistence type="predicted"/>
<sequence length="130" mass="14909">MAVKKKVLMPLGIAAVLIIGGIIMFNPFTGKDEPKYKHEQDRMVKYLVQNYEGIKKVEFTEIEHNKMTGSYSFYATINNKIKVNFTLMGLDGEIYVNELSSRNHGHSLKKLDTPDEKPDISHIEVKHLEE</sequence>
<dbReference type="Gene3D" id="3.10.450.130">
    <property type="entry name" value="folded 79 residue fragment of lin0334 like domains"/>
    <property type="match status" value="1"/>
</dbReference>
<comment type="caution">
    <text evidence="2">The sequence shown here is derived from an EMBL/GenBank/DDBJ whole genome shotgun (WGS) entry which is preliminary data.</text>
</comment>
<keyword evidence="3" id="KW-1185">Reference proteome</keyword>
<dbReference type="STRING" id="764298.STRMA_0921"/>
<keyword evidence="1" id="KW-0812">Transmembrane</keyword>
<accession>G5JVR5</accession>
<dbReference type="EMBL" id="AEUW02000001">
    <property type="protein sequence ID" value="EHJ52350.1"/>
    <property type="molecule type" value="Genomic_DNA"/>
</dbReference>
<dbReference type="AlphaFoldDB" id="G5JVR5"/>
<organism evidence="2 3">
    <name type="scientific">Streptococcus macacae NCTC 11558</name>
    <dbReference type="NCBI Taxonomy" id="764298"/>
    <lineage>
        <taxon>Bacteria</taxon>
        <taxon>Bacillati</taxon>
        <taxon>Bacillota</taxon>
        <taxon>Bacilli</taxon>
        <taxon>Lactobacillales</taxon>
        <taxon>Streptococcaceae</taxon>
        <taxon>Streptococcus</taxon>
    </lineage>
</organism>